<dbReference type="GO" id="GO:0015165">
    <property type="term" value="F:pyrimidine nucleotide-sugar transmembrane transporter activity"/>
    <property type="evidence" value="ECO:0007669"/>
    <property type="project" value="InterPro"/>
</dbReference>
<feature type="transmembrane region" description="Helical" evidence="6">
    <location>
        <begin position="228"/>
        <end position="247"/>
    </location>
</feature>
<evidence type="ECO:0000313" key="8">
    <source>
        <dbReference type="Proteomes" id="UP000013827"/>
    </source>
</evidence>
<dbReference type="RefSeq" id="XP_005785220.1">
    <property type="nucleotide sequence ID" value="XM_005785163.1"/>
</dbReference>
<dbReference type="GO" id="GO:0000139">
    <property type="term" value="C:Golgi membrane"/>
    <property type="evidence" value="ECO:0007669"/>
    <property type="project" value="InterPro"/>
</dbReference>
<feature type="transmembrane region" description="Helical" evidence="6">
    <location>
        <begin position="295"/>
        <end position="313"/>
    </location>
</feature>
<evidence type="ECO:0000256" key="3">
    <source>
        <dbReference type="ARBA" id="ARBA00022989"/>
    </source>
</evidence>
<sequence>MASAEGEESETQPLTPNRGEERGAGWSESSVLKYGSLGLVIVQNSSHVLLLRYSRVAGGECEGYTSVAVLFAELLKLTFCCATILFCLEGGPCATLARLKTDIWDRKLDTLKVAVPALCYTVQNNLQFIAASHLEAALLQLLYQTKTLSTAIFGVVILSKSLRCNQWLALLDGEHGVVTAQWSQQDAANGGSKGDMTGVLAALGVSVCSGFASVYLEKILKGDKTSLWVRNVQLCIFSIPLQLFAVWQRDWGKVQSQGWLHGFCPVTWAVVCMFAFGGLLVAVVIRFADNNLKNLAMAIAIILSCLASIPLFNFQPNQVFWSGAALVIASIFLYAWQPKARESTSYLPVQGGEMSSPSRK</sequence>
<dbReference type="AlphaFoldDB" id="A0A0D3KAK6"/>
<feature type="region of interest" description="Disordered" evidence="5">
    <location>
        <begin position="1"/>
        <end position="24"/>
    </location>
</feature>
<keyword evidence="8" id="KW-1185">Reference proteome</keyword>
<keyword evidence="2 6" id="KW-0812">Transmembrane</keyword>
<dbReference type="PIRSF" id="PIRSF005799">
    <property type="entry name" value="UDP-gal_transpt"/>
    <property type="match status" value="1"/>
</dbReference>
<proteinExistence type="predicted"/>
<evidence type="ECO:0000256" key="5">
    <source>
        <dbReference type="SAM" id="MobiDB-lite"/>
    </source>
</evidence>
<evidence type="ECO:0000256" key="2">
    <source>
        <dbReference type="ARBA" id="ARBA00022692"/>
    </source>
</evidence>
<keyword evidence="3 6" id="KW-1133">Transmembrane helix</keyword>
<reference evidence="7" key="2">
    <citation type="submission" date="2024-10" db="UniProtKB">
        <authorList>
            <consortium name="EnsemblProtists"/>
        </authorList>
    </citation>
    <scope>IDENTIFICATION</scope>
</reference>
<dbReference type="InterPro" id="IPR037185">
    <property type="entry name" value="EmrE-like"/>
</dbReference>
<dbReference type="Pfam" id="PF04142">
    <property type="entry name" value="Nuc_sug_transp"/>
    <property type="match status" value="1"/>
</dbReference>
<dbReference type="HOGENOM" id="CLU_024645_1_3_1"/>
<evidence type="ECO:0000256" key="6">
    <source>
        <dbReference type="SAM" id="Phobius"/>
    </source>
</evidence>
<organism evidence="7 8">
    <name type="scientific">Emiliania huxleyi (strain CCMP1516)</name>
    <dbReference type="NCBI Taxonomy" id="280463"/>
    <lineage>
        <taxon>Eukaryota</taxon>
        <taxon>Haptista</taxon>
        <taxon>Haptophyta</taxon>
        <taxon>Prymnesiophyceae</taxon>
        <taxon>Isochrysidales</taxon>
        <taxon>Noelaerhabdaceae</taxon>
        <taxon>Emiliania</taxon>
    </lineage>
</organism>
<dbReference type="KEGG" id="ehx:EMIHUDRAFT_230385"/>
<dbReference type="SUPFAM" id="SSF103481">
    <property type="entry name" value="Multidrug resistance efflux transporter EmrE"/>
    <property type="match status" value="1"/>
</dbReference>
<dbReference type="OMA" id="PALCYTV"/>
<reference evidence="8" key="1">
    <citation type="journal article" date="2013" name="Nature">
        <title>Pan genome of the phytoplankton Emiliania underpins its global distribution.</title>
        <authorList>
            <person name="Read B.A."/>
            <person name="Kegel J."/>
            <person name="Klute M.J."/>
            <person name="Kuo A."/>
            <person name="Lefebvre S.C."/>
            <person name="Maumus F."/>
            <person name="Mayer C."/>
            <person name="Miller J."/>
            <person name="Monier A."/>
            <person name="Salamov A."/>
            <person name="Young J."/>
            <person name="Aguilar M."/>
            <person name="Claverie J.M."/>
            <person name="Frickenhaus S."/>
            <person name="Gonzalez K."/>
            <person name="Herman E.K."/>
            <person name="Lin Y.C."/>
            <person name="Napier J."/>
            <person name="Ogata H."/>
            <person name="Sarno A.F."/>
            <person name="Shmutz J."/>
            <person name="Schroeder D."/>
            <person name="de Vargas C."/>
            <person name="Verret F."/>
            <person name="von Dassow P."/>
            <person name="Valentin K."/>
            <person name="Van de Peer Y."/>
            <person name="Wheeler G."/>
            <person name="Dacks J.B."/>
            <person name="Delwiche C.F."/>
            <person name="Dyhrman S.T."/>
            <person name="Glockner G."/>
            <person name="John U."/>
            <person name="Richards T."/>
            <person name="Worden A.Z."/>
            <person name="Zhang X."/>
            <person name="Grigoriev I.V."/>
            <person name="Allen A.E."/>
            <person name="Bidle K."/>
            <person name="Borodovsky M."/>
            <person name="Bowler C."/>
            <person name="Brownlee C."/>
            <person name="Cock J.M."/>
            <person name="Elias M."/>
            <person name="Gladyshev V.N."/>
            <person name="Groth M."/>
            <person name="Guda C."/>
            <person name="Hadaegh A."/>
            <person name="Iglesias-Rodriguez M.D."/>
            <person name="Jenkins J."/>
            <person name="Jones B.M."/>
            <person name="Lawson T."/>
            <person name="Leese F."/>
            <person name="Lindquist E."/>
            <person name="Lobanov A."/>
            <person name="Lomsadze A."/>
            <person name="Malik S.B."/>
            <person name="Marsh M.E."/>
            <person name="Mackinder L."/>
            <person name="Mock T."/>
            <person name="Mueller-Roeber B."/>
            <person name="Pagarete A."/>
            <person name="Parker M."/>
            <person name="Probert I."/>
            <person name="Quesneville H."/>
            <person name="Raines C."/>
            <person name="Rensing S.A."/>
            <person name="Riano-Pachon D.M."/>
            <person name="Richier S."/>
            <person name="Rokitta S."/>
            <person name="Shiraiwa Y."/>
            <person name="Soanes D.M."/>
            <person name="van der Giezen M."/>
            <person name="Wahlund T.M."/>
            <person name="Williams B."/>
            <person name="Wilson W."/>
            <person name="Wolfe G."/>
            <person name="Wurch L.L."/>
        </authorList>
    </citation>
    <scope>NUCLEOTIDE SEQUENCE</scope>
</reference>
<feature type="transmembrane region" description="Helical" evidence="6">
    <location>
        <begin position="196"/>
        <end position="216"/>
    </location>
</feature>
<feature type="transmembrane region" description="Helical" evidence="6">
    <location>
        <begin position="319"/>
        <end position="336"/>
    </location>
</feature>
<dbReference type="Proteomes" id="UP000013827">
    <property type="component" value="Unassembled WGS sequence"/>
</dbReference>
<evidence type="ECO:0000313" key="7">
    <source>
        <dbReference type="EnsemblProtists" id="EOD32791"/>
    </source>
</evidence>
<feature type="compositionally biased region" description="Acidic residues" evidence="5">
    <location>
        <begin position="1"/>
        <end position="10"/>
    </location>
</feature>
<dbReference type="GeneID" id="17278064"/>
<dbReference type="NCBIfam" id="TIGR00803">
    <property type="entry name" value="nst"/>
    <property type="match status" value="1"/>
</dbReference>
<dbReference type="EnsemblProtists" id="EOD32791">
    <property type="protein sequence ID" value="EOD32791"/>
    <property type="gene ID" value="EMIHUDRAFT_230385"/>
</dbReference>
<keyword evidence="4 6" id="KW-0472">Membrane</keyword>
<accession>A0A0D3KAK6</accession>
<dbReference type="PANTHER" id="PTHR10231">
    <property type="entry name" value="NUCLEOTIDE-SUGAR TRANSMEMBRANE TRANSPORTER"/>
    <property type="match status" value="1"/>
</dbReference>
<protein>
    <recommendedName>
        <fullName evidence="9">UDP-galactose transporter</fullName>
    </recommendedName>
</protein>
<dbReference type="InterPro" id="IPR007271">
    <property type="entry name" value="Nuc_sug_transpt"/>
</dbReference>
<dbReference type="PaxDb" id="2903-EOD32791"/>
<feature type="transmembrane region" description="Helical" evidence="6">
    <location>
        <begin position="267"/>
        <end position="288"/>
    </location>
</feature>
<comment type="subcellular location">
    <subcellularLocation>
        <location evidence="1">Membrane</location>
        <topology evidence="1">Multi-pass membrane protein</topology>
    </subcellularLocation>
</comment>
<name>A0A0D3KAK6_EMIH1</name>
<dbReference type="eggNOG" id="KOG2234">
    <property type="taxonomic scope" value="Eukaryota"/>
</dbReference>
<evidence type="ECO:0008006" key="9">
    <source>
        <dbReference type="Google" id="ProtNLM"/>
    </source>
</evidence>
<evidence type="ECO:0000256" key="4">
    <source>
        <dbReference type="ARBA" id="ARBA00023136"/>
    </source>
</evidence>
<evidence type="ECO:0000256" key="1">
    <source>
        <dbReference type="ARBA" id="ARBA00004141"/>
    </source>
</evidence>